<organism evidence="1 2">
    <name type="scientific">Lepeophtheirus salmonis</name>
    <name type="common">Salmon louse</name>
    <name type="synonym">Caligus salmonis</name>
    <dbReference type="NCBI Taxonomy" id="72036"/>
    <lineage>
        <taxon>Eukaryota</taxon>
        <taxon>Metazoa</taxon>
        <taxon>Ecdysozoa</taxon>
        <taxon>Arthropoda</taxon>
        <taxon>Crustacea</taxon>
        <taxon>Multicrustacea</taxon>
        <taxon>Hexanauplia</taxon>
        <taxon>Copepoda</taxon>
        <taxon>Siphonostomatoida</taxon>
        <taxon>Caligidae</taxon>
        <taxon>Lepeophtheirus</taxon>
    </lineage>
</organism>
<evidence type="ECO:0000313" key="1">
    <source>
        <dbReference type="EMBL" id="CAF2942933.1"/>
    </source>
</evidence>
<dbReference type="Proteomes" id="UP000675881">
    <property type="component" value="Chromosome 5"/>
</dbReference>
<accession>A0A7R8H948</accession>
<evidence type="ECO:0000313" key="2">
    <source>
        <dbReference type="Proteomes" id="UP000675881"/>
    </source>
</evidence>
<dbReference type="AlphaFoldDB" id="A0A7R8H948"/>
<dbReference type="EMBL" id="HG994584">
    <property type="protein sequence ID" value="CAF2942933.1"/>
    <property type="molecule type" value="Genomic_DNA"/>
</dbReference>
<proteinExistence type="predicted"/>
<keyword evidence="2" id="KW-1185">Reference proteome</keyword>
<name>A0A7R8H948_LEPSM</name>
<reference evidence="1" key="1">
    <citation type="submission" date="2021-02" db="EMBL/GenBank/DDBJ databases">
        <authorList>
            <person name="Bekaert M."/>
        </authorList>
    </citation>
    <scope>NUCLEOTIDE SEQUENCE</scope>
    <source>
        <strain evidence="1">IoA-00</strain>
    </source>
</reference>
<sequence length="165" mass="19010">MCNVKDCSCFFNSSSVSSVIQPPFTSISDIKDCAPTHCTCMDESREDLPKLPEMEDNLIESIDKMDEIRLQKMSTLCDGEEPQFCKCYKREENMSVYGNITEVKECYPTKCTCKDNSMKDAPNHRGAFIRILNYMDLTYGEEESKKTTSFYMYNCQAQRNSITRP</sequence>
<protein>
    <submittedName>
        <fullName evidence="1">(salmon louse) hypothetical protein</fullName>
    </submittedName>
</protein>
<gene>
    <name evidence="1" type="ORF">LSAA_10249</name>
</gene>